<keyword evidence="1" id="KW-0732">Signal</keyword>
<organism evidence="2 3">
    <name type="scientific">Liparis tanakae</name>
    <name type="common">Tanaka's snailfish</name>
    <dbReference type="NCBI Taxonomy" id="230148"/>
    <lineage>
        <taxon>Eukaryota</taxon>
        <taxon>Metazoa</taxon>
        <taxon>Chordata</taxon>
        <taxon>Craniata</taxon>
        <taxon>Vertebrata</taxon>
        <taxon>Euteleostomi</taxon>
        <taxon>Actinopterygii</taxon>
        <taxon>Neopterygii</taxon>
        <taxon>Teleostei</taxon>
        <taxon>Neoteleostei</taxon>
        <taxon>Acanthomorphata</taxon>
        <taxon>Eupercaria</taxon>
        <taxon>Perciformes</taxon>
        <taxon>Cottioidei</taxon>
        <taxon>Cottales</taxon>
        <taxon>Liparidae</taxon>
        <taxon>Liparis</taxon>
    </lineage>
</organism>
<proteinExistence type="predicted"/>
<dbReference type="Proteomes" id="UP000314294">
    <property type="component" value="Unassembled WGS sequence"/>
</dbReference>
<evidence type="ECO:0000313" key="2">
    <source>
        <dbReference type="EMBL" id="TNN32537.1"/>
    </source>
</evidence>
<protein>
    <recommendedName>
        <fullName evidence="4">Secreted protein</fullName>
    </recommendedName>
</protein>
<comment type="caution">
    <text evidence="2">The sequence shown here is derived from an EMBL/GenBank/DDBJ whole genome shotgun (WGS) entry which is preliminary data.</text>
</comment>
<feature type="signal peptide" evidence="1">
    <location>
        <begin position="1"/>
        <end position="17"/>
    </location>
</feature>
<evidence type="ECO:0008006" key="4">
    <source>
        <dbReference type="Google" id="ProtNLM"/>
    </source>
</evidence>
<name>A0A4Z2EUD5_9TELE</name>
<dbReference type="EMBL" id="SRLO01002635">
    <property type="protein sequence ID" value="TNN32537.1"/>
    <property type="molecule type" value="Genomic_DNA"/>
</dbReference>
<keyword evidence="3" id="KW-1185">Reference proteome</keyword>
<feature type="chain" id="PRO_5021367176" description="Secreted protein" evidence="1">
    <location>
        <begin position="18"/>
        <end position="65"/>
    </location>
</feature>
<evidence type="ECO:0000256" key="1">
    <source>
        <dbReference type="SAM" id="SignalP"/>
    </source>
</evidence>
<dbReference type="AlphaFoldDB" id="A0A4Z2EUD5"/>
<evidence type="ECO:0000313" key="3">
    <source>
        <dbReference type="Proteomes" id="UP000314294"/>
    </source>
</evidence>
<sequence length="65" mass="6923">MFSSSGFFTAMLVSLEAFSCFSSAALMSSTLASTKARMELLGARLGTRTLRKSLCASDFLNNSLS</sequence>
<accession>A0A4Z2EUD5</accession>
<gene>
    <name evidence="2" type="ORF">EYF80_057304</name>
</gene>
<reference evidence="2 3" key="1">
    <citation type="submission" date="2019-03" db="EMBL/GenBank/DDBJ databases">
        <title>First draft genome of Liparis tanakae, snailfish: a comprehensive survey of snailfish specific genes.</title>
        <authorList>
            <person name="Kim W."/>
            <person name="Song I."/>
            <person name="Jeong J.-H."/>
            <person name="Kim D."/>
            <person name="Kim S."/>
            <person name="Ryu S."/>
            <person name="Song J.Y."/>
            <person name="Lee S.K."/>
        </authorList>
    </citation>
    <scope>NUCLEOTIDE SEQUENCE [LARGE SCALE GENOMIC DNA]</scope>
    <source>
        <tissue evidence="2">Muscle</tissue>
    </source>
</reference>